<reference evidence="1 2" key="1">
    <citation type="submission" date="2019-03" db="EMBL/GenBank/DDBJ databases">
        <title>Flavobacterium AR-3-4 sp. nov. isolated from arctic soil.</title>
        <authorList>
            <person name="Chaudhary D.K."/>
        </authorList>
    </citation>
    <scope>NUCLEOTIDE SEQUENCE [LARGE SCALE GENOMIC DNA]</scope>
    <source>
        <strain evidence="1 2">AR-3-4</strain>
    </source>
</reference>
<comment type="caution">
    <text evidence="1">The sequence shown here is derived from an EMBL/GenBank/DDBJ whole genome shotgun (WGS) entry which is preliminary data.</text>
</comment>
<organism evidence="1 2">
    <name type="scientific">Flavobacterium cellulosilyticum</name>
    <dbReference type="NCBI Taxonomy" id="2541731"/>
    <lineage>
        <taxon>Bacteria</taxon>
        <taxon>Pseudomonadati</taxon>
        <taxon>Bacteroidota</taxon>
        <taxon>Flavobacteriia</taxon>
        <taxon>Flavobacteriales</taxon>
        <taxon>Flavobacteriaceae</taxon>
        <taxon>Flavobacterium</taxon>
    </lineage>
</organism>
<dbReference type="RefSeq" id="WP_132003609.1">
    <property type="nucleotide sequence ID" value="NZ_SMFK01000003.1"/>
</dbReference>
<dbReference type="Proteomes" id="UP000295479">
    <property type="component" value="Unassembled WGS sequence"/>
</dbReference>
<keyword evidence="2" id="KW-1185">Reference proteome</keyword>
<evidence type="ECO:0000313" key="2">
    <source>
        <dbReference type="Proteomes" id="UP000295479"/>
    </source>
</evidence>
<evidence type="ECO:0000313" key="1">
    <source>
        <dbReference type="EMBL" id="TDD97917.1"/>
    </source>
</evidence>
<dbReference type="OrthoDB" id="1413206at2"/>
<dbReference type="AlphaFoldDB" id="A0A4V2YZN8"/>
<sequence length="479" mass="56020">MIKVYLDWNVMSGMKNNHFQELNDIILNKDKFLLLYSTSHIGDIFSSIKNHSEQEQKIIREDLDYITHLTDNLCLVNNSKEVVLSDYEPGELLDDRIREAPLFEDFSIDNLFNSIEGDDALNGIVTSLKNLISSIPLDNAFKEAFENPESAAMLDKMFPGLKEDKTMNGFFRSFGKMFHNLNETEDYKDLRNMVQQIGVNSGHFNENKNPFDVIDNAYKKTGIENFEPDKYFEKGKNAPEWFDDITNEYVKLDMHGFKADKVKVTAKEKNTFNNTTEDASHSAFASRCEFYITNDDKNYHKTKAVFQKLGIYTIVLKPNEFITYYNSFLNANSFDDHFSSINDEMKRVENFQEQRYENGESFGWVNFTNQYFFNFFNKILIPNPEVNDALFVLGKESPSKRYIISHKEIEGMLKLFVDKLGIDINGKSYFELGEINIEEDWTGRTWELKNFGQISIKRLNGWFQMYFFPLNEEENHTKN</sequence>
<dbReference type="EMBL" id="SMFK01000003">
    <property type="protein sequence ID" value="TDD97917.1"/>
    <property type="molecule type" value="Genomic_DNA"/>
</dbReference>
<gene>
    <name evidence="1" type="ORF">E0F76_07395</name>
</gene>
<name>A0A4V2YZN8_9FLAO</name>
<proteinExistence type="predicted"/>
<accession>A0A4V2YZN8</accession>
<protein>
    <submittedName>
        <fullName evidence="1">Uncharacterized protein</fullName>
    </submittedName>
</protein>